<dbReference type="InterPro" id="IPR017900">
    <property type="entry name" value="4Fe4S_Fe_S_CS"/>
</dbReference>
<evidence type="ECO:0000256" key="4">
    <source>
        <dbReference type="ARBA" id="ARBA00023014"/>
    </source>
</evidence>
<dbReference type="RefSeq" id="WP_257912457.1">
    <property type="nucleotide sequence ID" value="NZ_JANPWE010000002.1"/>
</dbReference>
<dbReference type="CDD" id="cd10551">
    <property type="entry name" value="PsrB"/>
    <property type="match status" value="1"/>
</dbReference>
<dbReference type="SUPFAM" id="SSF54862">
    <property type="entry name" value="4Fe-4S ferredoxins"/>
    <property type="match status" value="1"/>
</dbReference>
<feature type="domain" description="4Fe-4S ferredoxin-type" evidence="5">
    <location>
        <begin position="138"/>
        <end position="167"/>
    </location>
</feature>
<keyword evidence="7" id="KW-1185">Reference proteome</keyword>
<accession>A0ABT1Y1W7</accession>
<evidence type="ECO:0000313" key="7">
    <source>
        <dbReference type="Proteomes" id="UP001524944"/>
    </source>
</evidence>
<keyword evidence="2" id="KW-0479">Metal-binding</keyword>
<proteinExistence type="predicted"/>
<dbReference type="EMBL" id="JANPWE010000002">
    <property type="protein sequence ID" value="MCR6544867.1"/>
    <property type="molecule type" value="Genomic_DNA"/>
</dbReference>
<dbReference type="PROSITE" id="PS00198">
    <property type="entry name" value="4FE4S_FER_1"/>
    <property type="match status" value="1"/>
</dbReference>
<keyword evidence="4" id="KW-0411">Iron-sulfur</keyword>
<dbReference type="PROSITE" id="PS51379">
    <property type="entry name" value="4FE4S_FER_2"/>
    <property type="match status" value="2"/>
</dbReference>
<protein>
    <submittedName>
        <fullName evidence="6">4Fe-4S dicluster domain-containing protein</fullName>
    </submittedName>
</protein>
<evidence type="ECO:0000259" key="5">
    <source>
        <dbReference type="PROSITE" id="PS51379"/>
    </source>
</evidence>
<name>A0ABT1Y1W7_9FIRM</name>
<keyword evidence="1" id="KW-0004">4Fe-4S</keyword>
<dbReference type="InterPro" id="IPR054822">
    <property type="entry name" value="DsrO-like"/>
</dbReference>
<dbReference type="Gene3D" id="3.30.70.20">
    <property type="match status" value="2"/>
</dbReference>
<evidence type="ECO:0000256" key="2">
    <source>
        <dbReference type="ARBA" id="ARBA00022723"/>
    </source>
</evidence>
<evidence type="ECO:0000256" key="3">
    <source>
        <dbReference type="ARBA" id="ARBA00023004"/>
    </source>
</evidence>
<dbReference type="NCBIfam" id="NF045797">
    <property type="entry name" value="DsrO"/>
    <property type="match status" value="1"/>
</dbReference>
<dbReference type="PANTHER" id="PTHR43177">
    <property type="entry name" value="PROTEIN NRFC"/>
    <property type="match status" value="1"/>
</dbReference>
<dbReference type="Pfam" id="PF13247">
    <property type="entry name" value="Fer4_11"/>
    <property type="match status" value="2"/>
</dbReference>
<gene>
    <name evidence="6" type="ORF">NVS47_04930</name>
</gene>
<feature type="domain" description="4Fe-4S ferredoxin-type" evidence="5">
    <location>
        <begin position="47"/>
        <end position="78"/>
    </location>
</feature>
<dbReference type="InterPro" id="IPR017896">
    <property type="entry name" value="4Fe4S_Fe-S-bd"/>
</dbReference>
<dbReference type="PROSITE" id="PS51318">
    <property type="entry name" value="TAT"/>
    <property type="match status" value="1"/>
</dbReference>
<dbReference type="InterPro" id="IPR050954">
    <property type="entry name" value="ET_IronSulfur_Cluster-Binding"/>
</dbReference>
<dbReference type="InterPro" id="IPR006311">
    <property type="entry name" value="TAT_signal"/>
</dbReference>
<comment type="caution">
    <text evidence="6">The sequence shown here is derived from an EMBL/GenBank/DDBJ whole genome shotgun (WGS) entry which is preliminary data.</text>
</comment>
<sequence>MKLDRRNFIRMCGVGILGLGAAKADKIFAQVGSGKYQSTVTSDGKRWAMVIDTKKCENCDDCIAACHKGHNVPEITPKEEEIKWIWKEDFEHSFPGLGHERMSQELMKRPFLLLCNHCENPACVRVCPTKATFKREDGVVMMDYHRCIGCRFCMAGCPYGARSFNFQDPRPSITDANMLYPTRTKGVVEKCNFCAERLVKGELPLCVEACRNGALHFGDLNDPNSEVRKLMESQPTIQRSASMGTFPNVYYII</sequence>
<dbReference type="PANTHER" id="PTHR43177:SF3">
    <property type="entry name" value="PROTEIN NRFC HOMOLOG"/>
    <property type="match status" value="1"/>
</dbReference>
<organism evidence="6 7">
    <name type="scientific">Dehalobacterium formicoaceticum</name>
    <dbReference type="NCBI Taxonomy" id="51515"/>
    <lineage>
        <taxon>Bacteria</taxon>
        <taxon>Bacillati</taxon>
        <taxon>Bacillota</taxon>
        <taxon>Clostridia</taxon>
        <taxon>Eubacteriales</taxon>
        <taxon>Peptococcaceae</taxon>
        <taxon>Dehalobacterium</taxon>
    </lineage>
</organism>
<evidence type="ECO:0000256" key="1">
    <source>
        <dbReference type="ARBA" id="ARBA00022485"/>
    </source>
</evidence>
<dbReference type="Proteomes" id="UP001524944">
    <property type="component" value="Unassembled WGS sequence"/>
</dbReference>
<reference evidence="6 7" key="1">
    <citation type="submission" date="2022-08" db="EMBL/GenBank/DDBJ databases">
        <title>Proteogenomics of the novel Dehalobacterium formicoaceticum strain EZ94 highlights a key role of methyltransferases during anaerobic dichloromethane degradation.</title>
        <authorList>
            <person name="Wasmund K."/>
        </authorList>
    </citation>
    <scope>NUCLEOTIDE SEQUENCE [LARGE SCALE GENOMIC DNA]</scope>
    <source>
        <strain evidence="6 7">EZ94</strain>
    </source>
</reference>
<keyword evidence="3" id="KW-0408">Iron</keyword>
<evidence type="ECO:0000313" key="6">
    <source>
        <dbReference type="EMBL" id="MCR6544867.1"/>
    </source>
</evidence>